<dbReference type="EMBL" id="ACJX03000001">
    <property type="protein sequence ID" value="KRT34416.1"/>
    <property type="molecule type" value="Genomic_DNA"/>
</dbReference>
<feature type="transmembrane region" description="Helical" evidence="6">
    <location>
        <begin position="47"/>
        <end position="66"/>
    </location>
</feature>
<comment type="caution">
    <text evidence="8">The sequence shown here is derived from an EMBL/GenBank/DDBJ whole genome shotgun (WGS) entry which is preliminary data.</text>
</comment>
<feature type="domain" description="Polysaccharide chain length determinant N-terminal" evidence="7">
    <location>
        <begin position="30"/>
        <end position="81"/>
    </location>
</feature>
<proteinExistence type="predicted"/>
<dbReference type="PANTHER" id="PTHR32309:SF13">
    <property type="entry name" value="FERRIC ENTEROBACTIN TRANSPORT PROTEIN FEPE"/>
    <property type="match status" value="1"/>
</dbReference>
<evidence type="ECO:0000256" key="2">
    <source>
        <dbReference type="ARBA" id="ARBA00022475"/>
    </source>
</evidence>
<evidence type="ECO:0000256" key="4">
    <source>
        <dbReference type="ARBA" id="ARBA00022989"/>
    </source>
</evidence>
<keyword evidence="2" id="KW-1003">Cell membrane</keyword>
<organism evidence="8 9">
    <name type="scientific">Acetomicrobium hydrogeniformans ATCC BAA-1850</name>
    <dbReference type="NCBI Taxonomy" id="592015"/>
    <lineage>
        <taxon>Bacteria</taxon>
        <taxon>Thermotogati</taxon>
        <taxon>Synergistota</taxon>
        <taxon>Synergistia</taxon>
        <taxon>Synergistales</taxon>
        <taxon>Acetomicrobiaceae</taxon>
        <taxon>Acetomicrobium</taxon>
    </lineage>
</organism>
<dbReference type="PANTHER" id="PTHR32309">
    <property type="entry name" value="TYROSINE-PROTEIN KINASE"/>
    <property type="match status" value="1"/>
</dbReference>
<dbReference type="Pfam" id="PF02706">
    <property type="entry name" value="Wzz"/>
    <property type="match status" value="1"/>
</dbReference>
<evidence type="ECO:0000256" key="6">
    <source>
        <dbReference type="SAM" id="Phobius"/>
    </source>
</evidence>
<keyword evidence="9" id="KW-1185">Reference proteome</keyword>
<dbReference type="AlphaFoldDB" id="A0A0T5X817"/>
<evidence type="ECO:0000313" key="8">
    <source>
        <dbReference type="EMBL" id="KRT34416.1"/>
    </source>
</evidence>
<evidence type="ECO:0000256" key="5">
    <source>
        <dbReference type="ARBA" id="ARBA00023136"/>
    </source>
</evidence>
<keyword evidence="4 6" id="KW-1133">Transmembrane helix</keyword>
<reference evidence="9" key="1">
    <citation type="submission" date="2012-09" db="EMBL/GenBank/DDBJ databases">
        <authorList>
            <person name="Weinstock G."/>
            <person name="Sodergren E."/>
            <person name="Clifton S."/>
            <person name="Fulton L."/>
            <person name="Fulton B."/>
            <person name="Courtney L."/>
            <person name="Fronick C."/>
            <person name="Harrison M."/>
            <person name="Strong C."/>
            <person name="Farmer C."/>
            <person name="Delehaunty K."/>
            <person name="Markovic C."/>
            <person name="Hall O."/>
            <person name="Minx P."/>
            <person name="Tomlinson C."/>
            <person name="Mitreva M."/>
            <person name="Nelson J."/>
            <person name="Hou S."/>
            <person name="Wollam A."/>
            <person name="Pepin K.H."/>
            <person name="Johnson M."/>
            <person name="Bhonagiri V."/>
            <person name="Nash W.E."/>
            <person name="Suruliraj S."/>
            <person name="Warren W."/>
            <person name="Chinwalla A."/>
            <person name="Mardis E.R."/>
            <person name="Wilson R.K."/>
        </authorList>
    </citation>
    <scope>NUCLEOTIDE SEQUENCE [LARGE SCALE GENOMIC DNA]</scope>
    <source>
        <strain evidence="9">OS1</strain>
    </source>
</reference>
<keyword evidence="3 6" id="KW-0812">Transmembrane</keyword>
<dbReference type="GO" id="GO:0004713">
    <property type="term" value="F:protein tyrosine kinase activity"/>
    <property type="evidence" value="ECO:0007669"/>
    <property type="project" value="TreeGrafter"/>
</dbReference>
<dbReference type="InterPro" id="IPR003856">
    <property type="entry name" value="LPS_length_determ_N"/>
</dbReference>
<evidence type="ECO:0000259" key="7">
    <source>
        <dbReference type="Pfam" id="PF02706"/>
    </source>
</evidence>
<accession>A0A0T5X817</accession>
<dbReference type="STRING" id="592015.HMPREF1705_04401"/>
<comment type="subcellular location">
    <subcellularLocation>
        <location evidence="1">Cell membrane</location>
        <topology evidence="1">Multi-pass membrane protein</topology>
    </subcellularLocation>
</comment>
<evidence type="ECO:0000256" key="3">
    <source>
        <dbReference type="ARBA" id="ARBA00022692"/>
    </source>
</evidence>
<sequence length="183" mass="21766">MILYIKRNIEVKGMDNELNEHHEREPYYEDEIDLYQLIQVLLKRKKLIVGVFLVVVIVTIAASYIMKPVYRVSAVVAPGQIYEQEPVRDALIWREKAIDTPENIERLISQNPFHYEILTQLTWDYQDPQNQFDIKTNVQERTNYIFVNIDSSEPERAKEYFSIFLDKVQNFYLHKAAVNATFY</sequence>
<name>A0A0T5X817_9BACT</name>
<evidence type="ECO:0000313" key="9">
    <source>
        <dbReference type="Proteomes" id="UP000005273"/>
    </source>
</evidence>
<dbReference type="GO" id="GO:0005886">
    <property type="term" value="C:plasma membrane"/>
    <property type="evidence" value="ECO:0007669"/>
    <property type="project" value="UniProtKB-SubCell"/>
</dbReference>
<protein>
    <submittedName>
        <fullName evidence="8">Chain length determinant protein</fullName>
    </submittedName>
</protein>
<evidence type="ECO:0000256" key="1">
    <source>
        <dbReference type="ARBA" id="ARBA00004651"/>
    </source>
</evidence>
<dbReference type="InterPro" id="IPR050445">
    <property type="entry name" value="Bact_polysacc_biosynth/exp"/>
</dbReference>
<gene>
    <name evidence="8" type="ORF">HMPREF1705_04401</name>
</gene>
<keyword evidence="5 6" id="KW-0472">Membrane</keyword>
<dbReference type="Proteomes" id="UP000005273">
    <property type="component" value="Unassembled WGS sequence"/>
</dbReference>